<dbReference type="InterPro" id="IPR007492">
    <property type="entry name" value="LytTR_DNA-bd_dom"/>
</dbReference>
<dbReference type="InterPro" id="IPR001789">
    <property type="entry name" value="Sig_transdc_resp-reg_receiver"/>
</dbReference>
<dbReference type="SMART" id="SM00448">
    <property type="entry name" value="REC"/>
    <property type="match status" value="1"/>
</dbReference>
<evidence type="ECO:0000256" key="1">
    <source>
        <dbReference type="PROSITE-ProRule" id="PRU00169"/>
    </source>
</evidence>
<gene>
    <name evidence="4" type="ORF">BA70_17970</name>
</gene>
<dbReference type="OrthoDB" id="3190595at2"/>
<evidence type="ECO:0000259" key="2">
    <source>
        <dbReference type="PROSITE" id="PS50110"/>
    </source>
</evidence>
<dbReference type="eggNOG" id="COG3279">
    <property type="taxonomic scope" value="Bacteria"/>
</dbReference>
<dbReference type="Pfam" id="PF04397">
    <property type="entry name" value="LytTR"/>
    <property type="match status" value="1"/>
</dbReference>
<evidence type="ECO:0000313" key="4">
    <source>
        <dbReference type="EMBL" id="KEP26770.1"/>
    </source>
</evidence>
<dbReference type="RefSeq" id="WP_034320557.1">
    <property type="nucleotide sequence ID" value="NZ_JAVIKA010000007.1"/>
</dbReference>
<accession>A0A081LBZ4</accession>
<dbReference type="SMART" id="SM00850">
    <property type="entry name" value="LytTR"/>
    <property type="match status" value="1"/>
</dbReference>
<dbReference type="PROSITE" id="PS50930">
    <property type="entry name" value="HTH_LYTTR"/>
    <property type="match status" value="1"/>
</dbReference>
<dbReference type="Gene3D" id="2.40.50.1020">
    <property type="entry name" value="LytTr DNA-binding domain"/>
    <property type="match status" value="1"/>
</dbReference>
<dbReference type="Gene3D" id="3.40.50.2300">
    <property type="match status" value="1"/>
</dbReference>
<reference evidence="4 5" key="1">
    <citation type="submission" date="2012-09" db="EMBL/GenBank/DDBJ databases">
        <title>Genome Sequence of Bacillus sp. DW5-4.</title>
        <authorList>
            <person name="Lai Q."/>
            <person name="Liu Y."/>
            <person name="Shao Z."/>
        </authorList>
    </citation>
    <scope>NUCLEOTIDE SEQUENCE [LARGE SCALE GENOMIC DNA]</scope>
    <source>
        <strain evidence="4 5">DW5-4</strain>
    </source>
</reference>
<dbReference type="PANTHER" id="PTHR37299:SF1">
    <property type="entry name" value="STAGE 0 SPORULATION PROTEIN A HOMOLOG"/>
    <property type="match status" value="1"/>
</dbReference>
<dbReference type="Pfam" id="PF00072">
    <property type="entry name" value="Response_reg"/>
    <property type="match status" value="1"/>
</dbReference>
<protein>
    <submittedName>
        <fullName evidence="4">LuxR family transcriptional regulator</fullName>
    </submittedName>
</protein>
<keyword evidence="1" id="KW-0597">Phosphoprotein</keyword>
<dbReference type="PANTHER" id="PTHR37299">
    <property type="entry name" value="TRANSCRIPTIONAL REGULATOR-RELATED"/>
    <property type="match status" value="1"/>
</dbReference>
<dbReference type="SUPFAM" id="SSF52172">
    <property type="entry name" value="CheY-like"/>
    <property type="match status" value="1"/>
</dbReference>
<organism evidence="4 5">
    <name type="scientific">Bacillus zhangzhouensis</name>
    <dbReference type="NCBI Taxonomy" id="1178540"/>
    <lineage>
        <taxon>Bacteria</taxon>
        <taxon>Bacillati</taxon>
        <taxon>Bacillota</taxon>
        <taxon>Bacilli</taxon>
        <taxon>Bacillales</taxon>
        <taxon>Bacillaceae</taxon>
        <taxon>Bacillus</taxon>
    </lineage>
</organism>
<dbReference type="InterPro" id="IPR046947">
    <property type="entry name" value="LytR-like"/>
</dbReference>
<name>A0A081LBZ4_9BACI</name>
<comment type="caution">
    <text evidence="4">The sequence shown here is derived from an EMBL/GenBank/DDBJ whole genome shotgun (WGS) entry which is preliminary data.</text>
</comment>
<dbReference type="EMBL" id="JOTP01000007">
    <property type="protein sequence ID" value="KEP26770.1"/>
    <property type="molecule type" value="Genomic_DNA"/>
</dbReference>
<dbReference type="GO" id="GO:0000156">
    <property type="term" value="F:phosphorelay response regulator activity"/>
    <property type="evidence" value="ECO:0007669"/>
    <property type="project" value="InterPro"/>
</dbReference>
<dbReference type="AlphaFoldDB" id="A0A081LBZ4"/>
<dbReference type="GO" id="GO:0003677">
    <property type="term" value="F:DNA binding"/>
    <property type="evidence" value="ECO:0007669"/>
    <property type="project" value="InterPro"/>
</dbReference>
<feature type="domain" description="HTH LytTR-type" evidence="3">
    <location>
        <begin position="129"/>
        <end position="197"/>
    </location>
</feature>
<proteinExistence type="predicted"/>
<feature type="domain" description="Response regulatory" evidence="2">
    <location>
        <begin position="3"/>
        <end position="117"/>
    </location>
</feature>
<evidence type="ECO:0000259" key="3">
    <source>
        <dbReference type="PROSITE" id="PS50930"/>
    </source>
</evidence>
<dbReference type="Proteomes" id="UP000028091">
    <property type="component" value="Unassembled WGS sequence"/>
</dbReference>
<dbReference type="PROSITE" id="PS50110">
    <property type="entry name" value="RESPONSE_REGULATORY"/>
    <property type="match status" value="1"/>
</dbReference>
<feature type="modified residue" description="4-aspartylphosphate" evidence="1">
    <location>
        <position position="54"/>
    </location>
</feature>
<sequence length="233" mass="26790">MIKVGLVDDYRVDLEKLHAIVGRMEAVDIVFVTQSAEDAYEKVKQGDIDLLFADIEMPGMSGYELADLIHSHALNVDVVFVTGNSGYAVHAFDLNVHDYIMKPYHADRIAKSLERYMSTKQEKSIHGRLLIKQQSDIHVLQKKDVIFVERTGRSTTIVTTTGDIQTYQTLNELKGDLAEKDFIRSHRSFIINIHYIKNFSAYAKNSFIVSFEGTDKKAMMTKQQLEYFKKYYF</sequence>
<dbReference type="InterPro" id="IPR011006">
    <property type="entry name" value="CheY-like_superfamily"/>
</dbReference>
<keyword evidence="5" id="KW-1185">Reference proteome</keyword>
<evidence type="ECO:0000313" key="5">
    <source>
        <dbReference type="Proteomes" id="UP000028091"/>
    </source>
</evidence>